<comment type="catalytic activity">
    <reaction evidence="1">
        <text>ATP + protein L-histidine = ADP + protein N-phospho-L-histidine.</text>
        <dbReference type="EC" id="2.7.13.3"/>
    </reaction>
</comment>
<dbReference type="PANTHER" id="PTHR43065:SF46">
    <property type="entry name" value="C4-DICARBOXYLATE TRANSPORT SENSOR PROTEIN DCTB"/>
    <property type="match status" value="1"/>
</dbReference>
<dbReference type="PROSITE" id="PS50109">
    <property type="entry name" value="HIS_KIN"/>
    <property type="match status" value="1"/>
</dbReference>
<evidence type="ECO:0000256" key="7">
    <source>
        <dbReference type="ARBA" id="ARBA00023012"/>
    </source>
</evidence>
<name>A0ABT6MXL5_9SPHN</name>
<dbReference type="SUPFAM" id="SSF55874">
    <property type="entry name" value="ATPase domain of HSP90 chaperone/DNA topoisomerase II/histidine kinase"/>
    <property type="match status" value="1"/>
</dbReference>
<dbReference type="PANTHER" id="PTHR43065">
    <property type="entry name" value="SENSOR HISTIDINE KINASE"/>
    <property type="match status" value="1"/>
</dbReference>
<feature type="domain" description="Histidine kinase" evidence="9">
    <location>
        <begin position="231"/>
        <end position="446"/>
    </location>
</feature>
<gene>
    <name evidence="11" type="ORF">QGN17_02330</name>
</gene>
<dbReference type="Gene3D" id="3.30.565.10">
    <property type="entry name" value="Histidine kinase-like ATPase, C-terminal domain"/>
    <property type="match status" value="1"/>
</dbReference>
<keyword evidence="8" id="KW-0812">Transmembrane</keyword>
<evidence type="ECO:0000256" key="6">
    <source>
        <dbReference type="ARBA" id="ARBA00022840"/>
    </source>
</evidence>
<dbReference type="EC" id="2.7.13.3" evidence="2"/>
<dbReference type="Gene3D" id="3.30.450.20">
    <property type="entry name" value="PAS domain"/>
    <property type="match status" value="1"/>
</dbReference>
<comment type="caution">
    <text evidence="11">The sequence shown here is derived from an EMBL/GenBank/DDBJ whole genome shotgun (WGS) entry which is preliminary data.</text>
</comment>
<feature type="domain" description="PAS" evidence="10">
    <location>
        <begin position="112"/>
        <end position="148"/>
    </location>
</feature>
<dbReference type="InterPro" id="IPR036890">
    <property type="entry name" value="HATPase_C_sf"/>
</dbReference>
<reference evidence="11" key="1">
    <citation type="submission" date="2023-04" db="EMBL/GenBank/DDBJ databases">
        <title>Sphingomonas sp. MAHUQ-71 isolated from rice field.</title>
        <authorList>
            <person name="Huq M.A."/>
        </authorList>
    </citation>
    <scope>NUCLEOTIDE SEQUENCE</scope>
    <source>
        <strain evidence="11">MAHUQ-71</strain>
    </source>
</reference>
<dbReference type="Proteomes" id="UP001160625">
    <property type="component" value="Unassembled WGS sequence"/>
</dbReference>
<dbReference type="InterPro" id="IPR003594">
    <property type="entry name" value="HATPase_dom"/>
</dbReference>
<dbReference type="GO" id="GO:0005524">
    <property type="term" value="F:ATP binding"/>
    <property type="evidence" value="ECO:0007669"/>
    <property type="project" value="UniProtKB-KW"/>
</dbReference>
<evidence type="ECO:0000259" key="10">
    <source>
        <dbReference type="PROSITE" id="PS50112"/>
    </source>
</evidence>
<evidence type="ECO:0000256" key="1">
    <source>
        <dbReference type="ARBA" id="ARBA00000085"/>
    </source>
</evidence>
<keyword evidence="8" id="KW-0472">Membrane</keyword>
<proteinExistence type="predicted"/>
<dbReference type="InterPro" id="IPR005467">
    <property type="entry name" value="His_kinase_dom"/>
</dbReference>
<evidence type="ECO:0000256" key="4">
    <source>
        <dbReference type="ARBA" id="ARBA00022741"/>
    </source>
</evidence>
<keyword evidence="5" id="KW-0418">Kinase</keyword>
<evidence type="ECO:0000256" key="2">
    <source>
        <dbReference type="ARBA" id="ARBA00012438"/>
    </source>
</evidence>
<dbReference type="InterPro" id="IPR035965">
    <property type="entry name" value="PAS-like_dom_sf"/>
</dbReference>
<dbReference type="SMART" id="SM00387">
    <property type="entry name" value="HATPase_c"/>
    <property type="match status" value="1"/>
</dbReference>
<keyword evidence="6 11" id="KW-0067">ATP-binding</keyword>
<feature type="transmembrane region" description="Helical" evidence="8">
    <location>
        <begin position="7"/>
        <end position="29"/>
    </location>
</feature>
<organism evidence="11 12">
    <name type="scientific">Sphingomonas oryzagri</name>
    <dbReference type="NCBI Taxonomy" id="3042314"/>
    <lineage>
        <taxon>Bacteria</taxon>
        <taxon>Pseudomonadati</taxon>
        <taxon>Pseudomonadota</taxon>
        <taxon>Alphaproteobacteria</taxon>
        <taxon>Sphingomonadales</taxon>
        <taxon>Sphingomonadaceae</taxon>
        <taxon>Sphingomonas</taxon>
    </lineage>
</organism>
<evidence type="ECO:0000259" key="9">
    <source>
        <dbReference type="PROSITE" id="PS50109"/>
    </source>
</evidence>
<sequence length="446" mass="48079">MGSRQPFVLRLAGHMAVLVALLFGFAWFLAQPGHVATVTLFGLLAIAAAAALWRAVSRSNAEMTRFATAIRHEDLTQVFRESGQGSGFDTLGATLNAGIRRLRDHRAAEAAENRFAATLVDEAPTPILAIDADGRVELSNKAARRLFGQAKGTRVADLGVYGEGFVAALTDVVPGDRRLCRVTIGGLPQRAMVAVTQVERLGRLWRIVSVQIIQGELDAAEVATQADLVRVLTHEIMNSMTPVTSLAESAVSIMAEIDKSDDPAIGDARIAVETLARRAAGIMHFVESYREFSRAPAIAPRRFVAKTWADELARLYRAMPVGERVELVVSVVPDRLQLNADPELLSQVVLNLMKNGGEAASEHDPAPRVSLSIEALPLDRVRIMVEDNGPGVPDQYLGEIFLPFFTTKRAGTGVGLSFARQVVLLHHGAIRYAGEPGGGGSFEIIL</sequence>
<dbReference type="RefSeq" id="WP_281042909.1">
    <property type="nucleotide sequence ID" value="NZ_JARYGZ010000001.1"/>
</dbReference>
<dbReference type="InterPro" id="IPR004358">
    <property type="entry name" value="Sig_transdc_His_kin-like_C"/>
</dbReference>
<evidence type="ECO:0000313" key="12">
    <source>
        <dbReference type="Proteomes" id="UP001160625"/>
    </source>
</evidence>
<keyword evidence="8" id="KW-1133">Transmembrane helix</keyword>
<dbReference type="PROSITE" id="PS50112">
    <property type="entry name" value="PAS"/>
    <property type="match status" value="1"/>
</dbReference>
<accession>A0ABT6MXL5</accession>
<protein>
    <recommendedName>
        <fullName evidence="2">histidine kinase</fullName>
        <ecNumber evidence="2">2.7.13.3</ecNumber>
    </recommendedName>
</protein>
<dbReference type="Pfam" id="PF02518">
    <property type="entry name" value="HATPase_c"/>
    <property type="match status" value="1"/>
</dbReference>
<dbReference type="SUPFAM" id="SSF55785">
    <property type="entry name" value="PYP-like sensor domain (PAS domain)"/>
    <property type="match status" value="1"/>
</dbReference>
<evidence type="ECO:0000256" key="5">
    <source>
        <dbReference type="ARBA" id="ARBA00022777"/>
    </source>
</evidence>
<keyword evidence="4" id="KW-0547">Nucleotide-binding</keyword>
<dbReference type="EMBL" id="JARYGZ010000001">
    <property type="protein sequence ID" value="MDH7637558.1"/>
    <property type="molecule type" value="Genomic_DNA"/>
</dbReference>
<keyword evidence="12" id="KW-1185">Reference proteome</keyword>
<evidence type="ECO:0000256" key="3">
    <source>
        <dbReference type="ARBA" id="ARBA00022679"/>
    </source>
</evidence>
<dbReference type="InterPro" id="IPR000014">
    <property type="entry name" value="PAS"/>
</dbReference>
<keyword evidence="7" id="KW-0902">Two-component regulatory system</keyword>
<evidence type="ECO:0000313" key="11">
    <source>
        <dbReference type="EMBL" id="MDH7637558.1"/>
    </source>
</evidence>
<feature type="transmembrane region" description="Helical" evidence="8">
    <location>
        <begin position="35"/>
        <end position="56"/>
    </location>
</feature>
<dbReference type="PRINTS" id="PR00344">
    <property type="entry name" value="BCTRLSENSOR"/>
</dbReference>
<keyword evidence="3" id="KW-0808">Transferase</keyword>
<evidence type="ECO:0000256" key="8">
    <source>
        <dbReference type="SAM" id="Phobius"/>
    </source>
</evidence>